<dbReference type="OrthoDB" id="8785703at2759"/>
<dbReference type="SUPFAM" id="SSF57850">
    <property type="entry name" value="RING/U-box"/>
    <property type="match status" value="1"/>
</dbReference>
<name>A0A8K0HRB1_9ROSA</name>
<sequence length="212" mass="23610">MQSANLAVNTATLAVDETNQVAGFTMGDGSGFSDFIARFFGYLYCIVNTMEELHKTAEIHYNVSPENIRKLANEFYREMDQNDDAQVSLQDGRPFCDGCGVFINGTFFTCAECFGKKTSTFNVCVDCLGCGSFVHNHKNFVDNFFLLESKRKAGLSEVKFETRQTKTTPAESCNKCREIVLPAQRGRLNGWGRAFETLKAAVEFVAKSCSIM</sequence>
<keyword evidence="3" id="KW-0862">Zinc</keyword>
<gene>
    <name evidence="4" type="ORF">FNV43_RR02245</name>
</gene>
<keyword evidence="5" id="KW-1185">Reference proteome</keyword>
<dbReference type="GO" id="GO:0008270">
    <property type="term" value="F:zinc ion binding"/>
    <property type="evidence" value="ECO:0007669"/>
    <property type="project" value="UniProtKB-KW"/>
</dbReference>
<reference evidence="4" key="1">
    <citation type="submission" date="2020-03" db="EMBL/GenBank/DDBJ databases">
        <title>A high-quality chromosome-level genome assembly of a woody plant with both climbing and erect habits, Rhamnella rubrinervis.</title>
        <authorList>
            <person name="Lu Z."/>
            <person name="Yang Y."/>
            <person name="Zhu X."/>
            <person name="Sun Y."/>
        </authorList>
    </citation>
    <scope>NUCLEOTIDE SEQUENCE</scope>
    <source>
        <strain evidence="4">BYM</strain>
        <tissue evidence="4">Leaf</tissue>
    </source>
</reference>
<comment type="caution">
    <text evidence="4">The sequence shown here is derived from an EMBL/GenBank/DDBJ whole genome shotgun (WGS) entry which is preliminary data.</text>
</comment>
<keyword evidence="1" id="KW-0479">Metal-binding</keyword>
<proteinExistence type="predicted"/>
<protein>
    <submittedName>
        <fullName evidence="4">Uncharacterized protein</fullName>
    </submittedName>
</protein>
<evidence type="ECO:0000313" key="4">
    <source>
        <dbReference type="EMBL" id="KAF3457587.1"/>
    </source>
</evidence>
<dbReference type="Gene3D" id="3.30.60.90">
    <property type="match status" value="1"/>
</dbReference>
<dbReference type="EMBL" id="VOIH02000001">
    <property type="protein sequence ID" value="KAF3457587.1"/>
    <property type="molecule type" value="Genomic_DNA"/>
</dbReference>
<dbReference type="AlphaFoldDB" id="A0A8K0HRB1"/>
<accession>A0A8K0HRB1</accession>
<organism evidence="4 5">
    <name type="scientific">Rhamnella rubrinervis</name>
    <dbReference type="NCBI Taxonomy" id="2594499"/>
    <lineage>
        <taxon>Eukaryota</taxon>
        <taxon>Viridiplantae</taxon>
        <taxon>Streptophyta</taxon>
        <taxon>Embryophyta</taxon>
        <taxon>Tracheophyta</taxon>
        <taxon>Spermatophyta</taxon>
        <taxon>Magnoliopsida</taxon>
        <taxon>eudicotyledons</taxon>
        <taxon>Gunneridae</taxon>
        <taxon>Pentapetalae</taxon>
        <taxon>rosids</taxon>
        <taxon>fabids</taxon>
        <taxon>Rosales</taxon>
        <taxon>Rhamnaceae</taxon>
        <taxon>rhamnoid group</taxon>
        <taxon>Rhamneae</taxon>
        <taxon>Rhamnella</taxon>
    </lineage>
</organism>
<evidence type="ECO:0000256" key="1">
    <source>
        <dbReference type="ARBA" id="ARBA00022723"/>
    </source>
</evidence>
<evidence type="ECO:0000256" key="3">
    <source>
        <dbReference type="ARBA" id="ARBA00022833"/>
    </source>
</evidence>
<evidence type="ECO:0000256" key="2">
    <source>
        <dbReference type="ARBA" id="ARBA00022771"/>
    </source>
</evidence>
<dbReference type="InterPro" id="IPR043145">
    <property type="entry name" value="Znf_ZZ_sf"/>
</dbReference>
<dbReference type="Proteomes" id="UP000796880">
    <property type="component" value="Unassembled WGS sequence"/>
</dbReference>
<keyword evidence="2" id="KW-0863">Zinc-finger</keyword>
<evidence type="ECO:0000313" key="5">
    <source>
        <dbReference type="Proteomes" id="UP000796880"/>
    </source>
</evidence>